<proteinExistence type="predicted"/>
<comment type="caution">
    <text evidence="1">The sequence shown here is derived from an EMBL/GenBank/DDBJ whole genome shotgun (WGS) entry which is preliminary data.</text>
</comment>
<name>A9DD83_9GAMM</name>
<protein>
    <submittedName>
        <fullName evidence="1">Uncharacterized protein</fullName>
    </submittedName>
</protein>
<reference evidence="1 2" key="1">
    <citation type="submission" date="2007-10" db="EMBL/GenBank/DDBJ databases">
        <authorList>
            <person name="Yayanos A."/>
            <person name="Ferriera S."/>
            <person name="Johnson J."/>
            <person name="Kravitz S."/>
            <person name="Halpern A."/>
            <person name="Remington K."/>
            <person name="Beeson K."/>
            <person name="Tran B."/>
            <person name="Rogers Y.-H."/>
            <person name="Friedman R."/>
            <person name="Venter J.C."/>
        </authorList>
    </citation>
    <scope>NUCLEOTIDE SEQUENCE [LARGE SCALE GENOMIC DNA]</scope>
    <source>
        <strain evidence="1 2">KT99</strain>
    </source>
</reference>
<evidence type="ECO:0000313" key="1">
    <source>
        <dbReference type="EMBL" id="EDQ00202.1"/>
    </source>
</evidence>
<organism evidence="1 2">
    <name type="scientific">Shewanella benthica KT99</name>
    <dbReference type="NCBI Taxonomy" id="314608"/>
    <lineage>
        <taxon>Bacteria</taxon>
        <taxon>Pseudomonadati</taxon>
        <taxon>Pseudomonadota</taxon>
        <taxon>Gammaproteobacteria</taxon>
        <taxon>Alteromonadales</taxon>
        <taxon>Shewanellaceae</taxon>
        <taxon>Shewanella</taxon>
    </lineage>
</organism>
<gene>
    <name evidence="1" type="ORF">KT99_04797</name>
</gene>
<sequence length="38" mass="3763">MVNGSLSSIAIQGGIDIGIGKSPGDPVICAHNNGRSAR</sequence>
<evidence type="ECO:0000313" key="2">
    <source>
        <dbReference type="Proteomes" id="UP000005839"/>
    </source>
</evidence>
<dbReference type="AlphaFoldDB" id="A9DD83"/>
<accession>A9DD83</accession>
<dbReference type="EMBL" id="ABIC01000024">
    <property type="protein sequence ID" value="EDQ00202.1"/>
    <property type="molecule type" value="Genomic_DNA"/>
</dbReference>
<dbReference type="Proteomes" id="UP000005839">
    <property type="component" value="Unassembled WGS sequence"/>
</dbReference>
<keyword evidence="2" id="KW-1185">Reference proteome</keyword>